<proteinExistence type="predicted"/>
<keyword evidence="3" id="KW-1185">Reference proteome</keyword>
<protein>
    <recommendedName>
        <fullName evidence="1">DUF5675 domain-containing protein</fullName>
    </recommendedName>
</protein>
<reference evidence="3" key="1">
    <citation type="journal article" date="2019" name="Int. J. Syst. Evol. Microbiol.">
        <title>The Global Catalogue of Microorganisms (GCM) 10K type strain sequencing project: providing services to taxonomists for standard genome sequencing and annotation.</title>
        <authorList>
            <consortium name="The Broad Institute Genomics Platform"/>
            <consortium name="The Broad Institute Genome Sequencing Center for Infectious Disease"/>
            <person name="Wu L."/>
            <person name="Ma J."/>
        </authorList>
    </citation>
    <scope>NUCLEOTIDE SEQUENCE [LARGE SCALE GENOMIC DNA]</scope>
    <source>
        <strain evidence="3">JCM 17705</strain>
    </source>
</reference>
<organism evidence="2 3">
    <name type="scientific">Mucilaginibacter gynuensis</name>
    <dbReference type="NCBI Taxonomy" id="1302236"/>
    <lineage>
        <taxon>Bacteria</taxon>
        <taxon>Pseudomonadati</taxon>
        <taxon>Bacteroidota</taxon>
        <taxon>Sphingobacteriia</taxon>
        <taxon>Sphingobacteriales</taxon>
        <taxon>Sphingobacteriaceae</taxon>
        <taxon>Mucilaginibacter</taxon>
    </lineage>
</organism>
<evidence type="ECO:0000259" key="1">
    <source>
        <dbReference type="Pfam" id="PF18925"/>
    </source>
</evidence>
<dbReference type="RefSeq" id="WP_345212015.1">
    <property type="nucleotide sequence ID" value="NZ_BAABFT010000008.1"/>
</dbReference>
<name>A0ABP8GND4_9SPHI</name>
<dbReference type="InterPro" id="IPR043732">
    <property type="entry name" value="DUF5675"/>
</dbReference>
<evidence type="ECO:0000313" key="2">
    <source>
        <dbReference type="EMBL" id="GAA4327421.1"/>
    </source>
</evidence>
<gene>
    <name evidence="2" type="ORF">GCM10023149_30790</name>
</gene>
<sequence length="142" mass="15852">MELKLTRKIRTYVSTIGILSIDGVQECYTLEDLDRGLKQSQPLAEIKANKVFGKTCIPAGRYEVILNYSNKYKRFMPLLLNVMGFEGIRIHSGNKAEDTEGCILLGSGRGADWISSSREAVAAFMTKLEAAIKTQKVYITIE</sequence>
<dbReference type="Proteomes" id="UP001500582">
    <property type="component" value="Unassembled WGS sequence"/>
</dbReference>
<evidence type="ECO:0000313" key="3">
    <source>
        <dbReference type="Proteomes" id="UP001500582"/>
    </source>
</evidence>
<comment type="caution">
    <text evidence="2">The sequence shown here is derived from an EMBL/GenBank/DDBJ whole genome shotgun (WGS) entry which is preliminary data.</text>
</comment>
<accession>A0ABP8GND4</accession>
<dbReference type="EMBL" id="BAABFT010000008">
    <property type="protein sequence ID" value="GAA4327421.1"/>
    <property type="molecule type" value="Genomic_DNA"/>
</dbReference>
<feature type="domain" description="DUF5675" evidence="1">
    <location>
        <begin position="4"/>
        <end position="129"/>
    </location>
</feature>
<dbReference type="Pfam" id="PF18925">
    <property type="entry name" value="DUF5675"/>
    <property type="match status" value="1"/>
</dbReference>